<protein>
    <submittedName>
        <fullName evidence="1">Uncharacterized protein</fullName>
    </submittedName>
</protein>
<organism evidence="1 2">
    <name type="scientific">Actinocorallia longicatena</name>
    <dbReference type="NCBI Taxonomy" id="111803"/>
    <lineage>
        <taxon>Bacteria</taxon>
        <taxon>Bacillati</taxon>
        <taxon>Actinomycetota</taxon>
        <taxon>Actinomycetes</taxon>
        <taxon>Streptosporangiales</taxon>
        <taxon>Thermomonosporaceae</taxon>
        <taxon>Actinocorallia</taxon>
    </lineage>
</organism>
<dbReference type="EMBL" id="BAAAUV010000011">
    <property type="protein sequence ID" value="GAA3220624.1"/>
    <property type="molecule type" value="Genomic_DNA"/>
</dbReference>
<dbReference type="Proteomes" id="UP001501237">
    <property type="component" value="Unassembled WGS sequence"/>
</dbReference>
<dbReference type="Pfam" id="PF13531">
    <property type="entry name" value="SBP_bac_11"/>
    <property type="match status" value="1"/>
</dbReference>
<keyword evidence="2" id="KW-1185">Reference proteome</keyword>
<proteinExistence type="predicted"/>
<reference evidence="2" key="1">
    <citation type="journal article" date="2019" name="Int. J. Syst. Evol. Microbiol.">
        <title>The Global Catalogue of Microorganisms (GCM) 10K type strain sequencing project: providing services to taxonomists for standard genome sequencing and annotation.</title>
        <authorList>
            <consortium name="The Broad Institute Genomics Platform"/>
            <consortium name="The Broad Institute Genome Sequencing Center for Infectious Disease"/>
            <person name="Wu L."/>
            <person name="Ma J."/>
        </authorList>
    </citation>
    <scope>NUCLEOTIDE SEQUENCE [LARGE SCALE GENOMIC DNA]</scope>
    <source>
        <strain evidence="2">JCM 9377</strain>
    </source>
</reference>
<sequence length="81" mass="8643">MKVVSNFGSSATLAQQITRGAPVDVFASASPATMKTVTDAAALVYKPCSSTRPPAEPVPRDKFPICSEPFRTMACQRVKIL</sequence>
<dbReference type="Gene3D" id="3.40.190.10">
    <property type="entry name" value="Periplasmic binding protein-like II"/>
    <property type="match status" value="1"/>
</dbReference>
<gene>
    <name evidence="1" type="ORF">GCM10010468_45310</name>
</gene>
<dbReference type="SUPFAM" id="SSF53850">
    <property type="entry name" value="Periplasmic binding protein-like II"/>
    <property type="match status" value="1"/>
</dbReference>
<comment type="caution">
    <text evidence="1">The sequence shown here is derived from an EMBL/GenBank/DDBJ whole genome shotgun (WGS) entry which is preliminary data.</text>
</comment>
<evidence type="ECO:0000313" key="2">
    <source>
        <dbReference type="Proteomes" id="UP001501237"/>
    </source>
</evidence>
<evidence type="ECO:0000313" key="1">
    <source>
        <dbReference type="EMBL" id="GAA3220624.1"/>
    </source>
</evidence>
<accession>A0ABP6QCU1</accession>
<name>A0ABP6QCU1_9ACTN</name>